<dbReference type="Proteomes" id="UP000294933">
    <property type="component" value="Unassembled WGS sequence"/>
</dbReference>
<evidence type="ECO:0000256" key="1">
    <source>
        <dbReference type="SAM" id="MobiDB-lite"/>
    </source>
</evidence>
<feature type="region of interest" description="Disordered" evidence="1">
    <location>
        <begin position="37"/>
        <end position="56"/>
    </location>
</feature>
<proteinExistence type="predicted"/>
<sequence length="168" mass="18722">MESSTPSDASIALPTPSLEDLAISFITDAIRSVSPDHHMAAKSVPTSQVPPPPKTISAWETKQKRLERHILESKALMTQLGEARTKTERDQILGLLREKNRLMDSEADGRQEDGQDKYNVTPRPGFSRHGSSRWPETSYEATVLIVSDDEDEEEEEEEEADAVEGMVC</sequence>
<name>A0A4Y7QBZ2_9AGAM</name>
<feature type="compositionally biased region" description="Basic and acidic residues" evidence="1">
    <location>
        <begin position="102"/>
        <end position="116"/>
    </location>
</feature>
<evidence type="ECO:0000313" key="3">
    <source>
        <dbReference type="Proteomes" id="UP000294933"/>
    </source>
</evidence>
<dbReference type="OrthoDB" id="2804702at2759"/>
<gene>
    <name evidence="2" type="ORF">BD410DRAFT_785074</name>
</gene>
<accession>A0A4Y7QBZ2</accession>
<evidence type="ECO:0000313" key="2">
    <source>
        <dbReference type="EMBL" id="TDL25207.1"/>
    </source>
</evidence>
<dbReference type="VEuPathDB" id="FungiDB:BD410DRAFT_785074"/>
<feature type="region of interest" description="Disordered" evidence="1">
    <location>
        <begin position="102"/>
        <end position="168"/>
    </location>
</feature>
<dbReference type="AlphaFoldDB" id="A0A4Y7QBZ2"/>
<dbReference type="EMBL" id="ML170164">
    <property type="protein sequence ID" value="TDL25207.1"/>
    <property type="molecule type" value="Genomic_DNA"/>
</dbReference>
<feature type="compositionally biased region" description="Acidic residues" evidence="1">
    <location>
        <begin position="147"/>
        <end position="162"/>
    </location>
</feature>
<protein>
    <submittedName>
        <fullName evidence="2">Uncharacterized protein</fullName>
    </submittedName>
</protein>
<organism evidence="2 3">
    <name type="scientific">Rickenella mellea</name>
    <dbReference type="NCBI Taxonomy" id="50990"/>
    <lineage>
        <taxon>Eukaryota</taxon>
        <taxon>Fungi</taxon>
        <taxon>Dikarya</taxon>
        <taxon>Basidiomycota</taxon>
        <taxon>Agaricomycotina</taxon>
        <taxon>Agaricomycetes</taxon>
        <taxon>Hymenochaetales</taxon>
        <taxon>Rickenellaceae</taxon>
        <taxon>Rickenella</taxon>
    </lineage>
</organism>
<reference evidence="2 3" key="1">
    <citation type="submission" date="2018-06" db="EMBL/GenBank/DDBJ databases">
        <title>A transcriptomic atlas of mushroom development highlights an independent origin of complex multicellularity.</title>
        <authorList>
            <consortium name="DOE Joint Genome Institute"/>
            <person name="Krizsan K."/>
            <person name="Almasi E."/>
            <person name="Merenyi Z."/>
            <person name="Sahu N."/>
            <person name="Viragh M."/>
            <person name="Koszo T."/>
            <person name="Mondo S."/>
            <person name="Kiss B."/>
            <person name="Balint B."/>
            <person name="Kues U."/>
            <person name="Barry K."/>
            <person name="Hegedus J.C."/>
            <person name="Henrissat B."/>
            <person name="Johnson J."/>
            <person name="Lipzen A."/>
            <person name="Ohm R."/>
            <person name="Nagy I."/>
            <person name="Pangilinan J."/>
            <person name="Yan J."/>
            <person name="Xiong Y."/>
            <person name="Grigoriev I.V."/>
            <person name="Hibbett D.S."/>
            <person name="Nagy L.G."/>
        </authorList>
    </citation>
    <scope>NUCLEOTIDE SEQUENCE [LARGE SCALE GENOMIC DNA]</scope>
    <source>
        <strain evidence="2 3">SZMC22713</strain>
    </source>
</reference>
<keyword evidence="3" id="KW-1185">Reference proteome</keyword>